<keyword evidence="3" id="KW-1185">Reference proteome</keyword>
<protein>
    <submittedName>
        <fullName evidence="2">Uncharacterized protein</fullName>
    </submittedName>
</protein>
<feature type="region of interest" description="Disordered" evidence="1">
    <location>
        <begin position="100"/>
        <end position="138"/>
    </location>
</feature>
<organism evidence="2 3">
    <name type="scientific">Prorocentrum cordatum</name>
    <dbReference type="NCBI Taxonomy" id="2364126"/>
    <lineage>
        <taxon>Eukaryota</taxon>
        <taxon>Sar</taxon>
        <taxon>Alveolata</taxon>
        <taxon>Dinophyceae</taxon>
        <taxon>Prorocentrales</taxon>
        <taxon>Prorocentraceae</taxon>
        <taxon>Prorocentrum</taxon>
    </lineage>
</organism>
<feature type="region of interest" description="Disordered" evidence="1">
    <location>
        <begin position="1"/>
        <end position="54"/>
    </location>
</feature>
<gene>
    <name evidence="2" type="ORF">PCOR1329_LOCUS69715</name>
</gene>
<comment type="caution">
    <text evidence="2">The sequence shown here is derived from an EMBL/GenBank/DDBJ whole genome shotgun (WGS) entry which is preliminary data.</text>
</comment>
<evidence type="ECO:0000313" key="3">
    <source>
        <dbReference type="Proteomes" id="UP001189429"/>
    </source>
</evidence>
<evidence type="ECO:0000256" key="1">
    <source>
        <dbReference type="SAM" id="MobiDB-lite"/>
    </source>
</evidence>
<feature type="compositionally biased region" description="Low complexity" evidence="1">
    <location>
        <begin position="15"/>
        <end position="32"/>
    </location>
</feature>
<feature type="compositionally biased region" description="Low complexity" evidence="1">
    <location>
        <begin position="43"/>
        <end position="53"/>
    </location>
</feature>
<dbReference type="EMBL" id="CAUYUJ010019169">
    <property type="protein sequence ID" value="CAK0889062.1"/>
    <property type="molecule type" value="Genomic_DNA"/>
</dbReference>
<name>A0ABN9WU51_9DINO</name>
<dbReference type="InterPro" id="IPR011990">
    <property type="entry name" value="TPR-like_helical_dom_sf"/>
</dbReference>
<proteinExistence type="predicted"/>
<sequence length="138" mass="14060">AAAGARRRAARRGPRPAGAGAAQRRCGAAARACGERRGGGQRRGAPAGAQGAEHPQRFTRLIGAHSKQRQWQGALSVLRGMQIGAVAPNVITFNASLSGAAGSAPGQGCPRRLAPPGSPGGHFWASCGTTRSRPAHRE</sequence>
<feature type="non-terminal residue" evidence="2">
    <location>
        <position position="1"/>
    </location>
</feature>
<evidence type="ECO:0000313" key="2">
    <source>
        <dbReference type="EMBL" id="CAK0889062.1"/>
    </source>
</evidence>
<accession>A0ABN9WU51</accession>
<dbReference type="Proteomes" id="UP001189429">
    <property type="component" value="Unassembled WGS sequence"/>
</dbReference>
<feature type="compositionally biased region" description="Basic residues" evidence="1">
    <location>
        <begin position="1"/>
        <end position="14"/>
    </location>
</feature>
<dbReference type="Gene3D" id="1.25.40.10">
    <property type="entry name" value="Tetratricopeptide repeat domain"/>
    <property type="match status" value="1"/>
</dbReference>
<reference evidence="2" key="1">
    <citation type="submission" date="2023-10" db="EMBL/GenBank/DDBJ databases">
        <authorList>
            <person name="Chen Y."/>
            <person name="Shah S."/>
            <person name="Dougan E. K."/>
            <person name="Thang M."/>
            <person name="Chan C."/>
        </authorList>
    </citation>
    <scope>NUCLEOTIDE SEQUENCE [LARGE SCALE GENOMIC DNA]</scope>
</reference>
<feature type="non-terminal residue" evidence="2">
    <location>
        <position position="138"/>
    </location>
</feature>